<dbReference type="Proteomes" id="UP001381693">
    <property type="component" value="Unassembled WGS sequence"/>
</dbReference>
<dbReference type="GO" id="GO:0016787">
    <property type="term" value="F:hydrolase activity"/>
    <property type="evidence" value="ECO:0007669"/>
    <property type="project" value="UniProtKB-KW"/>
</dbReference>
<evidence type="ECO:0000313" key="7">
    <source>
        <dbReference type="EMBL" id="KAK7047510.1"/>
    </source>
</evidence>
<dbReference type="PANTHER" id="PTHR21314">
    <property type="entry name" value="QUEUOSINE 5'-PHOSPHATE N-GLYCOSYLASE_HYDROLASE-RELATED"/>
    <property type="match status" value="1"/>
</dbReference>
<evidence type="ECO:0000256" key="4">
    <source>
        <dbReference type="ARBA" id="ARBA00035393"/>
    </source>
</evidence>
<organism evidence="7 8">
    <name type="scientific">Halocaridina rubra</name>
    <name type="common">Hawaiian red shrimp</name>
    <dbReference type="NCBI Taxonomy" id="373956"/>
    <lineage>
        <taxon>Eukaryota</taxon>
        <taxon>Metazoa</taxon>
        <taxon>Ecdysozoa</taxon>
        <taxon>Arthropoda</taxon>
        <taxon>Crustacea</taxon>
        <taxon>Multicrustacea</taxon>
        <taxon>Malacostraca</taxon>
        <taxon>Eumalacostraca</taxon>
        <taxon>Eucarida</taxon>
        <taxon>Decapoda</taxon>
        <taxon>Pleocyemata</taxon>
        <taxon>Caridea</taxon>
        <taxon>Atyoidea</taxon>
        <taxon>Atyidae</taxon>
        <taxon>Halocaridina</taxon>
    </lineage>
</organism>
<evidence type="ECO:0000256" key="1">
    <source>
        <dbReference type="ARBA" id="ARBA00022801"/>
    </source>
</evidence>
<evidence type="ECO:0000256" key="6">
    <source>
        <dbReference type="RuleBase" id="RU365002"/>
    </source>
</evidence>
<dbReference type="PANTHER" id="PTHR21314:SF0">
    <property type="entry name" value="QUEUOSINE 5'-PHOSPHATE N-GLYCOSYLASE_HYDROLASE"/>
    <property type="match status" value="1"/>
</dbReference>
<dbReference type="InterPro" id="IPR019438">
    <property type="entry name" value="Q_salvage"/>
</dbReference>
<comment type="catalytic activity">
    <reaction evidence="5 6">
        <text>queuosine 5'-phosphate + H2O = queuine + D-ribose 5-phosphate</text>
        <dbReference type="Rhea" id="RHEA:75387"/>
        <dbReference type="ChEBI" id="CHEBI:15377"/>
        <dbReference type="ChEBI" id="CHEBI:17433"/>
        <dbReference type="ChEBI" id="CHEBI:78346"/>
        <dbReference type="ChEBI" id="CHEBI:194371"/>
    </reaction>
    <physiologicalReaction direction="left-to-right" evidence="5 6">
        <dbReference type="Rhea" id="RHEA:75388"/>
    </physiologicalReaction>
</comment>
<keyword evidence="8" id="KW-1185">Reference proteome</keyword>
<dbReference type="EC" id="3.2.2.-" evidence="6"/>
<evidence type="ECO:0000256" key="5">
    <source>
        <dbReference type="ARBA" id="ARBA00048204"/>
    </source>
</evidence>
<evidence type="ECO:0000256" key="2">
    <source>
        <dbReference type="ARBA" id="ARBA00035119"/>
    </source>
</evidence>
<comment type="function">
    <text evidence="6">Catalyzes the hydrolysis of queuosine 5'-phosphate, releasing the nucleobase queuine (q). Is required for salvage of queuine from exogenous queuosine (Q) that is imported and then converted to queuosine 5'-phosphate intracellularly.</text>
</comment>
<dbReference type="Pfam" id="PF10343">
    <property type="entry name" value="Q_salvage"/>
    <property type="match status" value="1"/>
</dbReference>
<evidence type="ECO:0000256" key="3">
    <source>
        <dbReference type="ARBA" id="ARBA00035306"/>
    </source>
</evidence>
<dbReference type="AlphaFoldDB" id="A0AAN8ZX73"/>
<reference evidence="7 8" key="1">
    <citation type="submission" date="2023-11" db="EMBL/GenBank/DDBJ databases">
        <title>Halocaridina rubra genome assembly.</title>
        <authorList>
            <person name="Smith C."/>
        </authorList>
    </citation>
    <scope>NUCLEOTIDE SEQUENCE [LARGE SCALE GENOMIC DNA]</scope>
    <source>
        <strain evidence="7">EP-1</strain>
        <tissue evidence="7">Whole</tissue>
    </source>
</reference>
<keyword evidence="1 6" id="KW-0378">Hydrolase</keyword>
<accession>A0AAN8ZX73</accession>
<dbReference type="GO" id="GO:0006400">
    <property type="term" value="P:tRNA modification"/>
    <property type="evidence" value="ECO:0007669"/>
    <property type="project" value="TreeGrafter"/>
</dbReference>
<name>A0AAN8ZX73_HALRR</name>
<proteinExistence type="inferred from homology"/>
<dbReference type="EMBL" id="JAXCGZ010021614">
    <property type="protein sequence ID" value="KAK7047510.1"/>
    <property type="molecule type" value="Genomic_DNA"/>
</dbReference>
<protein>
    <recommendedName>
        <fullName evidence="3 6">Queuosine 5'-phosphate N-glycosylase/hydrolase</fullName>
        <ecNumber evidence="6">3.2.2.-</ecNumber>
    </recommendedName>
    <alternativeName>
        <fullName evidence="4 6">Queuosine-nucleotide N-glycosylase/hydrolase</fullName>
    </alternativeName>
</protein>
<gene>
    <name evidence="7" type="ORF">SK128_016725</name>
</gene>
<comment type="similarity">
    <text evidence="2 6">Belongs to the QNG1 protein family.</text>
</comment>
<comment type="caution">
    <text evidence="7">The sequence shown here is derived from an EMBL/GenBank/DDBJ whole genome shotgun (WGS) entry which is preliminary data.</text>
</comment>
<evidence type="ECO:0000313" key="8">
    <source>
        <dbReference type="Proteomes" id="UP001381693"/>
    </source>
</evidence>
<sequence>MMLYPKDAGAFIAKHAKDVKINENGVKKVANIIAEAVTTGKLDLEAFKQNEVLPLDKGLTVEQLADWVFLVDAINFSFWTPDGVPKYSVTYQGKSRTGYLAMVSAVNRAIDEGKKIYDPEYYTKLSLDDLKHIFRSDTDSAMPLFEERLRIFKEVGEQLMAKYNGAFVNVLKKAEGSALKLVDIVTNDFPCFRDAAIYNETEVKIFKRVQILAADIWMLYRGEGLGAFVDIDKLTIFADYRVPQAMAYFGVLEYSEALMADLKQEKLYQSGDREEVEIRGCSIHAAELIVEETKKILEMKGKSTTSVNSIKVDYYLWDYRVMNAETLNSIPYHRVRCIYY</sequence>